<evidence type="ECO:0000313" key="3">
    <source>
        <dbReference type="EMBL" id="TKY88509.1"/>
    </source>
</evidence>
<evidence type="ECO:0000256" key="2">
    <source>
        <dbReference type="SAM" id="MobiDB-lite"/>
    </source>
</evidence>
<comment type="caution">
    <text evidence="3">The sequence shown here is derived from an EMBL/GenBank/DDBJ whole genome shotgun (WGS) entry which is preliminary data.</text>
</comment>
<keyword evidence="1" id="KW-0396">Initiation factor</keyword>
<feature type="region of interest" description="Disordered" evidence="2">
    <location>
        <begin position="523"/>
        <end position="569"/>
    </location>
</feature>
<dbReference type="InterPro" id="IPR001040">
    <property type="entry name" value="TIF_eIF_4E"/>
</dbReference>
<gene>
    <name evidence="3" type="ORF">EX895_002497</name>
</gene>
<organism evidence="3 4">
    <name type="scientific">Sporisorium graminicola</name>
    <dbReference type="NCBI Taxonomy" id="280036"/>
    <lineage>
        <taxon>Eukaryota</taxon>
        <taxon>Fungi</taxon>
        <taxon>Dikarya</taxon>
        <taxon>Basidiomycota</taxon>
        <taxon>Ustilaginomycotina</taxon>
        <taxon>Ustilaginomycetes</taxon>
        <taxon>Ustilaginales</taxon>
        <taxon>Ustilaginaceae</taxon>
        <taxon>Sporisorium</taxon>
    </lineage>
</organism>
<proteinExistence type="inferred from homology"/>
<feature type="compositionally biased region" description="Polar residues" evidence="2">
    <location>
        <begin position="27"/>
        <end position="53"/>
    </location>
</feature>
<dbReference type="Gene3D" id="3.30.760.10">
    <property type="entry name" value="RNA Cap, Translation Initiation Factor Eif4e"/>
    <property type="match status" value="1"/>
</dbReference>
<comment type="similarity">
    <text evidence="1">Belongs to the eukaryotic initiation factor 4E family.</text>
</comment>
<dbReference type="RefSeq" id="XP_029740494.1">
    <property type="nucleotide sequence ID" value="XM_029883096.1"/>
</dbReference>
<dbReference type="SUPFAM" id="SSF55418">
    <property type="entry name" value="eIF4e-like"/>
    <property type="match status" value="1"/>
</dbReference>
<dbReference type="KEGG" id="sgra:EX895_002497"/>
<name>A0A4V6EVQ3_9BASI</name>
<keyword evidence="1" id="KW-0648">Protein biosynthesis</keyword>
<feature type="compositionally biased region" description="Polar residues" evidence="2">
    <location>
        <begin position="83"/>
        <end position="95"/>
    </location>
</feature>
<dbReference type="GO" id="GO:0003743">
    <property type="term" value="F:translation initiation factor activity"/>
    <property type="evidence" value="ECO:0007669"/>
    <property type="project" value="UniProtKB-KW"/>
</dbReference>
<dbReference type="Proteomes" id="UP000306050">
    <property type="component" value="Chromosome SGRAM_15"/>
</dbReference>
<dbReference type="Pfam" id="PF01652">
    <property type="entry name" value="IF4E"/>
    <property type="match status" value="1"/>
</dbReference>
<dbReference type="OrthoDB" id="590761at2759"/>
<dbReference type="PANTHER" id="PTHR11960:SF73">
    <property type="entry name" value="TRANSLATION INITIATION FACTOR 4E, PUTATIVE-RELATED"/>
    <property type="match status" value="1"/>
</dbReference>
<feature type="compositionally biased region" description="Polar residues" evidence="2">
    <location>
        <begin position="164"/>
        <end position="185"/>
    </location>
</feature>
<reference evidence="3 4" key="1">
    <citation type="submission" date="2019-05" db="EMBL/GenBank/DDBJ databases">
        <title>Sporisorium graminicola CBS 10092 draft sequencing and annotation.</title>
        <authorList>
            <person name="Solano-Gonzalez S."/>
            <person name="Caddick M.X."/>
            <person name="Darby A."/>
        </authorList>
    </citation>
    <scope>NUCLEOTIDE SEQUENCE [LARGE SCALE GENOMIC DNA]</scope>
    <source>
        <strain evidence="3 4">CBS 10092</strain>
    </source>
</reference>
<dbReference type="InterPro" id="IPR023398">
    <property type="entry name" value="TIF_eIF4e-like"/>
</dbReference>
<dbReference type="AlphaFoldDB" id="A0A4V6EVQ3"/>
<evidence type="ECO:0000256" key="1">
    <source>
        <dbReference type="RuleBase" id="RU004374"/>
    </source>
</evidence>
<keyword evidence="4" id="KW-1185">Reference proteome</keyword>
<feature type="compositionally biased region" description="Polar residues" evidence="2">
    <location>
        <begin position="643"/>
        <end position="652"/>
    </location>
</feature>
<feature type="compositionally biased region" description="Low complexity" evidence="2">
    <location>
        <begin position="96"/>
        <end position="108"/>
    </location>
</feature>
<feature type="compositionally biased region" description="Low complexity" evidence="2">
    <location>
        <begin position="136"/>
        <end position="152"/>
    </location>
</feature>
<evidence type="ECO:0000313" key="4">
    <source>
        <dbReference type="Proteomes" id="UP000306050"/>
    </source>
</evidence>
<keyword evidence="1" id="KW-0694">RNA-binding</keyword>
<sequence length="673" mass="70779">MTSTSLRRLPMRSAEQQQHTQDENAFPTKSTRSCSAQMALGTSSPSTSVSQVAAASIGRMRSPSKLPTLSDIAARLNRDRETTPSSSPIKQRPFSTTTTPDATGADAAARPRLELTGRITGSPKPPAQPYSDRNGPVLSSSAVAASALASPSKLGNGDAGRINEQWSLPSVSSPKATGSGASSPSKRMLAKGLPSLEEIRDRMARKGLASGDEGSPQLPLTPPSPAKPVVFDKSPEAKQPSVSPVTAKPAVAEQKPPAAQSLATKPVGLRVATSPGLATPSGVRLNHPLPAPPSKSPTYPLQHEWTLFFDSRATAPPTPGFAPSPADVASCSSSSVPSTPTSLSAWEANLRTIGSYSHVSTFLSCFSKLHRPSQLERHSSYHVFKDGIKPMWEDPRNADGGKWVITFRQRNAALVDRSWLWLVLGLIGEELDGADECCGAVCSVKPRGDRIALWIKKGVSGVDGCNRVGRRLVELLELEREPGVLVEFSSHSSAAGAAKEGLWTLNNPVQVIRSPNVATFAAGGSDSARLSPGSAQQNAPLSPQNRTARAVSPNPNPFTEPYSRLTGQHTSTTNMFGRSSPIPAAAAQQPAIGTLGQSLGLGIGNASPNSSPNLSDTAARTGRKLVGKNSFSGQTGEMAFSWRNGTARSPSPQRKDGAWQGAERSRSSSPFKP</sequence>
<dbReference type="GeneID" id="40725392"/>
<feature type="region of interest" description="Disordered" evidence="2">
    <location>
        <begin position="1"/>
        <end position="262"/>
    </location>
</feature>
<dbReference type="GO" id="GO:0000340">
    <property type="term" value="F:RNA 7-methylguanosine cap binding"/>
    <property type="evidence" value="ECO:0007669"/>
    <property type="project" value="TreeGrafter"/>
</dbReference>
<feature type="region of interest" description="Disordered" evidence="2">
    <location>
        <begin position="625"/>
        <end position="673"/>
    </location>
</feature>
<dbReference type="GO" id="GO:0016281">
    <property type="term" value="C:eukaryotic translation initiation factor 4F complex"/>
    <property type="evidence" value="ECO:0007669"/>
    <property type="project" value="TreeGrafter"/>
</dbReference>
<accession>A0A4V6EVQ3</accession>
<dbReference type="EMBL" id="SRRM01000008">
    <property type="protein sequence ID" value="TKY88509.1"/>
    <property type="molecule type" value="Genomic_DNA"/>
</dbReference>
<feature type="compositionally biased region" description="Polar residues" evidence="2">
    <location>
        <begin position="533"/>
        <end position="547"/>
    </location>
</feature>
<protein>
    <submittedName>
        <fullName evidence="3">Uncharacterized protein</fullName>
    </submittedName>
</protein>
<dbReference type="PANTHER" id="PTHR11960">
    <property type="entry name" value="EUKARYOTIC TRANSLATION INITIATION FACTOR 4E RELATED"/>
    <property type="match status" value="1"/>
</dbReference>